<evidence type="ECO:0000313" key="4">
    <source>
        <dbReference type="Proteomes" id="UP000451354"/>
    </source>
</evidence>
<dbReference type="Pfam" id="PF13559">
    <property type="entry name" value="DUF4129"/>
    <property type="match status" value="1"/>
</dbReference>
<gene>
    <name evidence="3" type="ORF">FIC82_007905</name>
</gene>
<proteinExistence type="predicted"/>
<sequence>MTLRSLAADVPVQPGADEARRWLVEELTKPEYSTDPSLLQRLLEWLQGLFDGAPALDLGGPLTAVVVVVAVAIVAGIAYWVAGPVRLSRRAAASAVLLDDDARTAAEMRAAADAAAARGDWATATLERFRAVVRSLEERAVLDARPGRTAWEAAEAAGERVPDVADGLARGAHLFDDVAYGKADVGPEADAFLRALDERALATRPVLRTQVAASAPSGGGDVA</sequence>
<dbReference type="EMBL" id="CP052757">
    <property type="protein sequence ID" value="QJW36136.1"/>
    <property type="molecule type" value="Genomic_DNA"/>
</dbReference>
<dbReference type="KEGG" id="cprt:FIC82_007905"/>
<name>A0A6M5UCB6_9MICO</name>
<evidence type="ECO:0000256" key="1">
    <source>
        <dbReference type="SAM" id="Phobius"/>
    </source>
</evidence>
<dbReference type="AlphaFoldDB" id="A0A6M5UCB6"/>
<dbReference type="RefSeq" id="WP_154798186.1">
    <property type="nucleotide sequence ID" value="NZ_CP052757.1"/>
</dbReference>
<evidence type="ECO:0000313" key="3">
    <source>
        <dbReference type="EMBL" id="QJW36136.1"/>
    </source>
</evidence>
<feature type="transmembrane region" description="Helical" evidence="1">
    <location>
        <begin position="62"/>
        <end position="82"/>
    </location>
</feature>
<dbReference type="InterPro" id="IPR025403">
    <property type="entry name" value="TgpA-like_C"/>
</dbReference>
<organism evidence="3 4">
    <name type="scientific">Cellulosimicrobium protaetiae</name>
    <dbReference type="NCBI Taxonomy" id="2587808"/>
    <lineage>
        <taxon>Bacteria</taxon>
        <taxon>Bacillati</taxon>
        <taxon>Actinomycetota</taxon>
        <taxon>Actinomycetes</taxon>
        <taxon>Micrococcales</taxon>
        <taxon>Promicromonosporaceae</taxon>
        <taxon>Cellulosimicrobium</taxon>
    </lineage>
</organism>
<keyword evidence="1" id="KW-0812">Transmembrane</keyword>
<keyword evidence="4" id="KW-1185">Reference proteome</keyword>
<keyword evidence="1" id="KW-0472">Membrane</keyword>
<protein>
    <submittedName>
        <fullName evidence="3">DUF4129 domain-containing protein</fullName>
    </submittedName>
</protein>
<feature type="domain" description="Protein-glutamine gamma-glutamyltransferase-like C-terminal" evidence="2">
    <location>
        <begin position="128"/>
        <end position="198"/>
    </location>
</feature>
<reference evidence="4" key="1">
    <citation type="journal article" date="2022" name="Int. J. Syst. Evol. Microbiol.">
        <title>Cellulosimicrobium protaetiae sp. nov., isolated from the gut of the larva of Protaetia brevitarsis seulensis.</title>
        <authorList>
            <person name="Le Han H."/>
            <person name="Nguyen T.T.H."/>
            <person name="Li Z."/>
            <person name="Shin N.R."/>
            <person name="Kim S.G."/>
        </authorList>
    </citation>
    <scope>NUCLEOTIDE SEQUENCE [LARGE SCALE GENOMIC DNA]</scope>
    <source>
        <strain evidence="4">BI34</strain>
    </source>
</reference>
<dbReference type="Proteomes" id="UP000451354">
    <property type="component" value="Chromosome"/>
</dbReference>
<accession>A0A6M5UCB6</accession>
<dbReference type="OrthoDB" id="3389322at2"/>
<evidence type="ECO:0000259" key="2">
    <source>
        <dbReference type="Pfam" id="PF13559"/>
    </source>
</evidence>
<keyword evidence="1" id="KW-1133">Transmembrane helix</keyword>